<evidence type="ECO:0000313" key="3">
    <source>
        <dbReference type="Proteomes" id="UP000199656"/>
    </source>
</evidence>
<dbReference type="RefSeq" id="WP_089764056.1">
    <property type="nucleotide sequence ID" value="NZ_BKAT01000042.1"/>
</dbReference>
<evidence type="ECO:0000313" key="2">
    <source>
        <dbReference type="EMBL" id="SEA93922.1"/>
    </source>
</evidence>
<reference evidence="3" key="1">
    <citation type="submission" date="2016-10" db="EMBL/GenBank/DDBJ databases">
        <authorList>
            <person name="Varghese N."/>
            <person name="Submissions S."/>
        </authorList>
    </citation>
    <scope>NUCLEOTIDE SEQUENCE [LARGE SCALE GENOMIC DNA]</scope>
    <source>
        <strain evidence="3">DSM 23920</strain>
    </source>
</reference>
<dbReference type="Gene3D" id="3.40.50.10420">
    <property type="entry name" value="NagB/RpiA/CoA transferase-like"/>
    <property type="match status" value="1"/>
</dbReference>
<feature type="domain" description="LUD" evidence="1">
    <location>
        <begin position="46"/>
        <end position="209"/>
    </location>
</feature>
<accession>A0A1H4FBQ6</accession>
<dbReference type="InterPro" id="IPR037171">
    <property type="entry name" value="NagB/RpiA_transferase-like"/>
</dbReference>
<proteinExistence type="predicted"/>
<name>A0A1H4FBQ6_9BACT</name>
<keyword evidence="3" id="KW-1185">Reference proteome</keyword>
<gene>
    <name evidence="2" type="ORF">SAMN05660909_04249</name>
</gene>
<dbReference type="STRING" id="408074.SAMN05660909_04249"/>
<organism evidence="2 3">
    <name type="scientific">Chitinophaga terrae</name>
    <name type="common">ex Kim and Jung 2007</name>
    <dbReference type="NCBI Taxonomy" id="408074"/>
    <lineage>
        <taxon>Bacteria</taxon>
        <taxon>Pseudomonadati</taxon>
        <taxon>Bacteroidota</taxon>
        <taxon>Chitinophagia</taxon>
        <taxon>Chitinophagales</taxon>
        <taxon>Chitinophagaceae</taxon>
        <taxon>Chitinophaga</taxon>
    </lineage>
</organism>
<protein>
    <submittedName>
        <fullName evidence="2">L-lactate dehydrogenase complex protein LldG</fullName>
    </submittedName>
</protein>
<dbReference type="Pfam" id="PF02589">
    <property type="entry name" value="LUD_dom"/>
    <property type="match status" value="1"/>
</dbReference>
<dbReference type="Proteomes" id="UP000199656">
    <property type="component" value="Unassembled WGS sequence"/>
</dbReference>
<dbReference type="OrthoDB" id="9794157at2"/>
<dbReference type="PANTHER" id="PTHR43682">
    <property type="entry name" value="LACTATE UTILIZATION PROTEIN C"/>
    <property type="match status" value="1"/>
</dbReference>
<dbReference type="InterPro" id="IPR003741">
    <property type="entry name" value="LUD_dom"/>
</dbReference>
<dbReference type="EMBL" id="FNRL01000023">
    <property type="protein sequence ID" value="SEA93922.1"/>
    <property type="molecule type" value="Genomic_DNA"/>
</dbReference>
<dbReference type="InterPro" id="IPR024185">
    <property type="entry name" value="FTHF_cligase-like_sf"/>
</dbReference>
<evidence type="ECO:0000259" key="1">
    <source>
        <dbReference type="Pfam" id="PF02589"/>
    </source>
</evidence>
<dbReference type="AlphaFoldDB" id="A0A1H4FBQ6"/>
<dbReference type="PANTHER" id="PTHR43682:SF1">
    <property type="entry name" value="LACTATE UTILIZATION PROTEIN C"/>
    <property type="match status" value="1"/>
</dbReference>
<sequence length="211" mass="23502">MKISPAKENILKRVRNALSQPVQLPFPNSEGNSSVFRTENESLEIKFAEEFTRLQGKFVFCSSKGELLDTLRALCEHKDWHNVYCQTPALLKQINQDQLNVLNRGTMHEADAAITDCEYLVSRTGTVVLSAAQPSGRALPVYAPVHIIVAYTHQLVFDLKDALNKLKDKYGNDLPSSISFATGPSRTADIEKTLVVGIHGPKEVYVFLVDE</sequence>
<dbReference type="SUPFAM" id="SSF100950">
    <property type="entry name" value="NagB/RpiA/CoA transferase-like"/>
    <property type="match status" value="1"/>
</dbReference>